<dbReference type="InterPro" id="IPR018097">
    <property type="entry name" value="EGF_Ca-bd_CS"/>
</dbReference>
<dbReference type="InterPro" id="IPR001881">
    <property type="entry name" value="EGF-like_Ca-bd_dom"/>
</dbReference>
<evidence type="ECO:0000256" key="8">
    <source>
        <dbReference type="PROSITE-ProRule" id="PRU00076"/>
    </source>
</evidence>
<dbReference type="GO" id="GO:0005509">
    <property type="term" value="F:calcium ion binding"/>
    <property type="evidence" value="ECO:0007669"/>
    <property type="project" value="InterPro"/>
</dbReference>
<comment type="similarity">
    <text evidence="2">Belongs to the fibulin family.</text>
</comment>
<dbReference type="Gene3D" id="2.10.25.10">
    <property type="entry name" value="Laminin"/>
    <property type="match status" value="3"/>
</dbReference>
<evidence type="ECO:0000256" key="6">
    <source>
        <dbReference type="ARBA" id="ARBA00022737"/>
    </source>
</evidence>
<dbReference type="InterPro" id="IPR049883">
    <property type="entry name" value="NOTCH1_EGF-like"/>
</dbReference>
<dbReference type="PROSITE" id="PS00010">
    <property type="entry name" value="ASX_HYDROXYL"/>
    <property type="match status" value="1"/>
</dbReference>
<evidence type="ECO:0000256" key="1">
    <source>
        <dbReference type="ARBA" id="ARBA00004498"/>
    </source>
</evidence>
<keyword evidence="6" id="KW-0677">Repeat</keyword>
<evidence type="ECO:0000256" key="2">
    <source>
        <dbReference type="ARBA" id="ARBA00006127"/>
    </source>
</evidence>
<comment type="caution">
    <text evidence="8">Lacks conserved residue(s) required for the propagation of feature annotation.</text>
</comment>
<dbReference type="PROSITE" id="PS01187">
    <property type="entry name" value="EGF_CA"/>
    <property type="match status" value="1"/>
</dbReference>
<evidence type="ECO:0000313" key="11">
    <source>
        <dbReference type="WBParaSite" id="PEQ_0000645701-mRNA-1"/>
    </source>
</evidence>
<dbReference type="PROSITE" id="PS50026">
    <property type="entry name" value="EGF_3"/>
    <property type="match status" value="1"/>
</dbReference>
<dbReference type="AlphaFoldDB" id="A0A914RIZ4"/>
<dbReference type="Pfam" id="PF12662">
    <property type="entry name" value="cEGF"/>
    <property type="match status" value="1"/>
</dbReference>
<proteinExistence type="inferred from homology"/>
<keyword evidence="7" id="KW-1015">Disulfide bond</keyword>
<organism evidence="10 11">
    <name type="scientific">Parascaris equorum</name>
    <name type="common">Equine roundworm</name>
    <dbReference type="NCBI Taxonomy" id="6256"/>
    <lineage>
        <taxon>Eukaryota</taxon>
        <taxon>Metazoa</taxon>
        <taxon>Ecdysozoa</taxon>
        <taxon>Nematoda</taxon>
        <taxon>Chromadorea</taxon>
        <taxon>Rhabditida</taxon>
        <taxon>Spirurina</taxon>
        <taxon>Ascaridomorpha</taxon>
        <taxon>Ascaridoidea</taxon>
        <taxon>Ascarididae</taxon>
        <taxon>Parascaris</taxon>
    </lineage>
</organism>
<dbReference type="Proteomes" id="UP000887564">
    <property type="component" value="Unplaced"/>
</dbReference>
<evidence type="ECO:0000259" key="9">
    <source>
        <dbReference type="PROSITE" id="PS50026"/>
    </source>
</evidence>
<dbReference type="Pfam" id="PF07645">
    <property type="entry name" value="EGF_CA"/>
    <property type="match status" value="2"/>
</dbReference>
<dbReference type="InterPro" id="IPR000742">
    <property type="entry name" value="EGF"/>
</dbReference>
<keyword evidence="10" id="KW-1185">Reference proteome</keyword>
<evidence type="ECO:0000256" key="5">
    <source>
        <dbReference type="ARBA" id="ARBA00022729"/>
    </source>
</evidence>
<evidence type="ECO:0000256" key="7">
    <source>
        <dbReference type="ARBA" id="ARBA00023157"/>
    </source>
</evidence>
<dbReference type="PANTHER" id="PTHR24050">
    <property type="entry name" value="PA14 DOMAIN-CONTAINING PROTEIN"/>
    <property type="match status" value="1"/>
</dbReference>
<comment type="subcellular location">
    <subcellularLocation>
        <location evidence="1">Secreted</location>
        <location evidence="1">Extracellular space</location>
        <location evidence="1">Extracellular matrix</location>
    </subcellularLocation>
</comment>
<dbReference type="InterPro" id="IPR000152">
    <property type="entry name" value="EGF-type_Asp/Asn_hydroxyl_site"/>
</dbReference>
<evidence type="ECO:0000256" key="3">
    <source>
        <dbReference type="ARBA" id="ARBA00022530"/>
    </source>
</evidence>
<dbReference type="PANTHER" id="PTHR24050:SF28">
    <property type="entry name" value="UROMODULIN-LIKE"/>
    <property type="match status" value="1"/>
</dbReference>
<dbReference type="SUPFAM" id="SSF57184">
    <property type="entry name" value="Growth factor receptor domain"/>
    <property type="match status" value="1"/>
</dbReference>
<keyword evidence="4 8" id="KW-0245">EGF-like domain</keyword>
<dbReference type="SMART" id="SM00179">
    <property type="entry name" value="EGF_CA"/>
    <property type="match status" value="3"/>
</dbReference>
<sequence length="237" mass="26166">GGYSCECPPGFRLNANATRCLDINECEQGLHNCNKPSERCVNLAGSFRCECNSPAFIRTAIGCVDNDECITNQFNCPEFSTCVNTLGGYECACNRGFRREVENGVMPDGEQQHFRKFMDAQWSFLQNPQAKYLLVEIMYACPKSAVCKNRVGTYECICQPPSIQHGLQDCVVNATCPSVCNEHAYCLKSERPDGAVFNCTCDVGYTGDGVHSCEREPLKNAPCFLASTFIVNPLNVT</sequence>
<accession>A0A914RIZ4</accession>
<keyword evidence="3" id="KW-0272">Extracellular matrix</keyword>
<evidence type="ECO:0000256" key="4">
    <source>
        <dbReference type="ARBA" id="ARBA00022536"/>
    </source>
</evidence>
<dbReference type="InterPro" id="IPR052235">
    <property type="entry name" value="Nephronectin_domain"/>
</dbReference>
<protein>
    <submittedName>
        <fullName evidence="11">EGF-like domain-containing protein</fullName>
    </submittedName>
</protein>
<dbReference type="InterPro" id="IPR026823">
    <property type="entry name" value="cEGF"/>
</dbReference>
<evidence type="ECO:0000313" key="10">
    <source>
        <dbReference type="Proteomes" id="UP000887564"/>
    </source>
</evidence>
<feature type="domain" description="EGF-like" evidence="9">
    <location>
        <begin position="65"/>
        <end position="100"/>
    </location>
</feature>
<dbReference type="SMART" id="SM00181">
    <property type="entry name" value="EGF"/>
    <property type="match status" value="4"/>
</dbReference>
<dbReference type="InterPro" id="IPR009030">
    <property type="entry name" value="Growth_fac_rcpt_cys_sf"/>
</dbReference>
<dbReference type="PROSITE" id="PS01186">
    <property type="entry name" value="EGF_2"/>
    <property type="match status" value="2"/>
</dbReference>
<dbReference type="CDD" id="cd00054">
    <property type="entry name" value="EGF_CA"/>
    <property type="match status" value="1"/>
</dbReference>
<dbReference type="WBParaSite" id="PEQ_0000645701-mRNA-1">
    <property type="protein sequence ID" value="PEQ_0000645701-mRNA-1"/>
    <property type="gene ID" value="PEQ_0000645701"/>
</dbReference>
<name>A0A914RIZ4_PAREQ</name>
<dbReference type="FunFam" id="2.10.25.10:FF:000038">
    <property type="entry name" value="Fibrillin 2"/>
    <property type="match status" value="2"/>
</dbReference>
<keyword evidence="3" id="KW-0964">Secreted</keyword>
<reference evidence="11" key="1">
    <citation type="submission" date="2022-11" db="UniProtKB">
        <authorList>
            <consortium name="WormBaseParasite"/>
        </authorList>
    </citation>
    <scope>IDENTIFICATION</scope>
</reference>
<keyword evidence="5" id="KW-0732">Signal</keyword>